<dbReference type="Gene3D" id="3.40.50.1000">
    <property type="entry name" value="HAD superfamily/HAD-like"/>
    <property type="match status" value="1"/>
</dbReference>
<keyword evidence="12 15" id="KW-1133">Transmembrane helix</keyword>
<evidence type="ECO:0000256" key="8">
    <source>
        <dbReference type="ARBA" id="ARBA00022741"/>
    </source>
</evidence>
<dbReference type="NCBIfam" id="TIGR01511">
    <property type="entry name" value="ATPase-IB1_Cu"/>
    <property type="match status" value="1"/>
</dbReference>
<evidence type="ECO:0000256" key="13">
    <source>
        <dbReference type="ARBA" id="ARBA00023065"/>
    </source>
</evidence>
<keyword evidence="13" id="KW-0406">Ion transport</keyword>
<dbReference type="NCBIfam" id="TIGR01525">
    <property type="entry name" value="ATPase-IB_hvy"/>
    <property type="match status" value="1"/>
</dbReference>
<evidence type="ECO:0000313" key="18">
    <source>
        <dbReference type="EMBL" id="WRS38245.1"/>
    </source>
</evidence>
<dbReference type="SUPFAM" id="SSF56784">
    <property type="entry name" value="HAD-like"/>
    <property type="match status" value="1"/>
</dbReference>
<dbReference type="InterPro" id="IPR036412">
    <property type="entry name" value="HAD-like_sf"/>
</dbReference>
<dbReference type="PANTHER" id="PTHR43520:SF5">
    <property type="entry name" value="CATION-TRANSPORTING P-TYPE ATPASE-RELATED"/>
    <property type="match status" value="1"/>
</dbReference>
<evidence type="ECO:0000313" key="19">
    <source>
        <dbReference type="Proteomes" id="UP001334732"/>
    </source>
</evidence>
<feature type="transmembrane region" description="Helical" evidence="15">
    <location>
        <begin position="331"/>
        <end position="364"/>
    </location>
</feature>
<dbReference type="Gene3D" id="2.70.150.10">
    <property type="entry name" value="Calcium-transporting ATPase, cytoplasmic transduction domain A"/>
    <property type="match status" value="1"/>
</dbReference>
<evidence type="ECO:0000256" key="11">
    <source>
        <dbReference type="ARBA" id="ARBA00022967"/>
    </source>
</evidence>
<evidence type="ECO:0000256" key="15">
    <source>
        <dbReference type="RuleBase" id="RU362081"/>
    </source>
</evidence>
<protein>
    <submittedName>
        <fullName evidence="18">Copper-translocating P-type ATPase</fullName>
        <ecNumber evidence="18">3.6.3.-</ecNumber>
    </submittedName>
</protein>
<dbReference type="Gene3D" id="3.40.1110.10">
    <property type="entry name" value="Calcium-transporting ATPase, cytoplasmic domain N"/>
    <property type="match status" value="1"/>
</dbReference>
<evidence type="ECO:0000256" key="16">
    <source>
        <dbReference type="SAM" id="MobiDB-lite"/>
    </source>
</evidence>
<dbReference type="InterPro" id="IPR001757">
    <property type="entry name" value="P_typ_ATPase"/>
</dbReference>
<keyword evidence="7 15" id="KW-0479">Metal-binding</keyword>
<dbReference type="InterPro" id="IPR023299">
    <property type="entry name" value="ATPase_P-typ_cyto_dom_N"/>
</dbReference>
<proteinExistence type="inferred from homology"/>
<dbReference type="PRINTS" id="PR00120">
    <property type="entry name" value="HATPASE"/>
</dbReference>
<keyword evidence="4 15" id="KW-1003">Cell membrane</keyword>
<feature type="transmembrane region" description="Helical" evidence="15">
    <location>
        <begin position="116"/>
        <end position="133"/>
    </location>
</feature>
<keyword evidence="5" id="KW-0597">Phosphoprotein</keyword>
<evidence type="ECO:0000256" key="9">
    <source>
        <dbReference type="ARBA" id="ARBA00022840"/>
    </source>
</evidence>
<keyword evidence="14 15" id="KW-0472">Membrane</keyword>
<keyword evidence="9 15" id="KW-0067">ATP-binding</keyword>
<evidence type="ECO:0000256" key="7">
    <source>
        <dbReference type="ARBA" id="ARBA00022723"/>
    </source>
</evidence>
<accession>A0ABZ1CGX5</accession>
<evidence type="ECO:0000256" key="2">
    <source>
        <dbReference type="ARBA" id="ARBA00006024"/>
    </source>
</evidence>
<dbReference type="InterPro" id="IPR023214">
    <property type="entry name" value="HAD_sf"/>
</dbReference>
<dbReference type="InterPro" id="IPR059000">
    <property type="entry name" value="ATPase_P-type_domA"/>
</dbReference>
<keyword evidence="11" id="KW-1278">Translocase</keyword>
<keyword evidence="18" id="KW-0378">Hydrolase</keyword>
<evidence type="ECO:0000256" key="12">
    <source>
        <dbReference type="ARBA" id="ARBA00022989"/>
    </source>
</evidence>
<dbReference type="InterPro" id="IPR008250">
    <property type="entry name" value="ATPase_P-typ_transduc_dom_A_sf"/>
</dbReference>
<keyword evidence="6 15" id="KW-0812">Transmembrane</keyword>
<dbReference type="SUPFAM" id="SSF81653">
    <property type="entry name" value="Calcium ATPase, transduction domain A"/>
    <property type="match status" value="1"/>
</dbReference>
<dbReference type="EC" id="3.6.3.-" evidence="18"/>
<evidence type="ECO:0000259" key="17">
    <source>
        <dbReference type="Pfam" id="PF00122"/>
    </source>
</evidence>
<dbReference type="Pfam" id="PF00122">
    <property type="entry name" value="E1-E2_ATPase"/>
    <property type="match status" value="1"/>
</dbReference>
<evidence type="ECO:0000256" key="3">
    <source>
        <dbReference type="ARBA" id="ARBA00022448"/>
    </source>
</evidence>
<feature type="transmembrane region" description="Helical" evidence="15">
    <location>
        <begin position="52"/>
        <end position="73"/>
    </location>
</feature>
<dbReference type="SUPFAM" id="SSF81665">
    <property type="entry name" value="Calcium ATPase, transmembrane domain M"/>
    <property type="match status" value="1"/>
</dbReference>
<feature type="region of interest" description="Disordered" evidence="16">
    <location>
        <begin position="1"/>
        <end position="36"/>
    </location>
</feature>
<feature type="transmembrane region" description="Helical" evidence="15">
    <location>
        <begin position="665"/>
        <end position="685"/>
    </location>
</feature>
<evidence type="ECO:0000256" key="4">
    <source>
        <dbReference type="ARBA" id="ARBA00022475"/>
    </source>
</evidence>
<keyword evidence="10" id="KW-0460">Magnesium</keyword>
<name>A0ABZ1CGX5_9PROT</name>
<feature type="transmembrane region" description="Helical" evidence="15">
    <location>
        <begin position="85"/>
        <end position="104"/>
    </location>
</feature>
<dbReference type="SFLD" id="SFLDG00002">
    <property type="entry name" value="C1.7:_P-type_atpase_like"/>
    <property type="match status" value="1"/>
</dbReference>
<sequence length="709" mass="74874">MEGQADHRHAPGMAHAHPAHGEHAAGMHGNPAAHGAHHDHHAHMVADFRKRFWISLLLTLPILALSPGLWGMLGLAAPLAFRGDAYVLFGFSSIVFFYGGWPFLKGFGEELRKRQPGMMTLIAVAISAAYFYSSAVTFGLSGMGFYWELATLIDIMLLGHWIEMKSVLGASGALEALVRLLPSEAHRLQADGNTEDVSVDDITPGDRLLVKPGERVPTDGIIISGQTSLDESMLTGESKPVEKGEGAEAIGGSVNGEGAITLEVKKTGGQTYLAQVMDMVSRAQESRSRTQDLANRAAVWLTAIALGGGFATLFVWLALGRDFAFAMERAVTVMVIACPHALGLAVPLVVAVSTSMAASHGLLIRDRAAFERARNLGAVVFDKTGTLTEGRFGVSDIVPLGTLDEAACLRLAAALENQSEHPIATGIVRMAKERQVEWPQADNFTNLTGRGAQATVEGRDVKVVSPGYLREQGIRVAHPRLEALAAEGKTTIFLLVDGAAAAVFGLADVVRPESKAAIAQLKAMGIQCMMLTGDSQAVAQTVSKQLGLDDFFAEVLPEQKALKIREVKARGLTVAMVGDGVNDAPALVESDLGVAIGAGTDVAIEAADIVLVSNNPQDVAAILGLSRKTYGKMIQNLIWATGYNTFAIPLAAGVAAYWGLLMTPAVGAVFMSASTVIVAINAKLLGRGGMVPSVAEHDGYTGGQHGRHH</sequence>
<evidence type="ECO:0000256" key="1">
    <source>
        <dbReference type="ARBA" id="ARBA00004651"/>
    </source>
</evidence>
<dbReference type="InterPro" id="IPR027256">
    <property type="entry name" value="P-typ_ATPase_IB"/>
</dbReference>
<dbReference type="PROSITE" id="PS00154">
    <property type="entry name" value="ATPASE_E1_E2"/>
    <property type="match status" value="1"/>
</dbReference>
<evidence type="ECO:0000256" key="6">
    <source>
        <dbReference type="ARBA" id="ARBA00022692"/>
    </source>
</evidence>
<feature type="transmembrane region" description="Helical" evidence="15">
    <location>
        <begin position="637"/>
        <end position="659"/>
    </location>
</feature>
<evidence type="ECO:0000256" key="5">
    <source>
        <dbReference type="ARBA" id="ARBA00022553"/>
    </source>
</evidence>
<feature type="transmembrane region" description="Helical" evidence="15">
    <location>
        <begin position="145"/>
        <end position="162"/>
    </location>
</feature>
<dbReference type="SFLD" id="SFLDF00027">
    <property type="entry name" value="p-type_atpase"/>
    <property type="match status" value="1"/>
</dbReference>
<keyword evidence="8 15" id="KW-0547">Nucleotide-binding</keyword>
<comment type="similarity">
    <text evidence="2 15">Belongs to the cation transport ATPase (P-type) (TC 3.A.3) family. Type IB subfamily.</text>
</comment>
<dbReference type="InterPro" id="IPR023298">
    <property type="entry name" value="ATPase_P-typ_TM_dom_sf"/>
</dbReference>
<gene>
    <name evidence="18" type="ORF">VA613_09495</name>
</gene>
<dbReference type="PANTHER" id="PTHR43520">
    <property type="entry name" value="ATP7, ISOFORM B"/>
    <property type="match status" value="1"/>
</dbReference>
<dbReference type="InterPro" id="IPR044492">
    <property type="entry name" value="P_typ_ATPase_HD_dom"/>
</dbReference>
<reference evidence="18 19" key="1">
    <citation type="submission" date="2023-12" db="EMBL/GenBank/DDBJ databases">
        <title>Thiobacillus sedimentum sp. nov., a chemolithoautotrophic sulfur-oxidizing bacterium isolated from freshwater sediment.</title>
        <authorList>
            <person name="Luo J."/>
            <person name="Dai C."/>
        </authorList>
    </citation>
    <scope>NUCLEOTIDE SEQUENCE [LARGE SCALE GENOMIC DNA]</scope>
    <source>
        <strain evidence="18 19">SCUT-2</strain>
    </source>
</reference>
<evidence type="ECO:0000256" key="14">
    <source>
        <dbReference type="ARBA" id="ARBA00023136"/>
    </source>
</evidence>
<organism evidence="18 19">
    <name type="scientific">Thiobacillus sedimenti</name>
    <dbReference type="NCBI Taxonomy" id="3110231"/>
    <lineage>
        <taxon>Bacteria</taxon>
        <taxon>Pseudomonadati</taxon>
        <taxon>Pseudomonadota</taxon>
        <taxon>Betaproteobacteria</taxon>
        <taxon>Nitrosomonadales</taxon>
        <taxon>Thiobacillaceae</taxon>
        <taxon>Thiobacillus</taxon>
    </lineage>
</organism>
<dbReference type="Proteomes" id="UP001334732">
    <property type="component" value="Chromosome"/>
</dbReference>
<keyword evidence="19" id="KW-1185">Reference proteome</keyword>
<evidence type="ECO:0000256" key="10">
    <source>
        <dbReference type="ARBA" id="ARBA00022842"/>
    </source>
</evidence>
<dbReference type="SFLD" id="SFLDS00003">
    <property type="entry name" value="Haloacid_Dehalogenase"/>
    <property type="match status" value="1"/>
</dbReference>
<feature type="transmembrane region" description="Helical" evidence="15">
    <location>
        <begin position="297"/>
        <end position="319"/>
    </location>
</feature>
<feature type="domain" description="P-type ATPase A" evidence="17">
    <location>
        <begin position="180"/>
        <end position="280"/>
    </location>
</feature>
<dbReference type="RefSeq" id="WP_296657433.1">
    <property type="nucleotide sequence ID" value="NZ_CP141769.1"/>
</dbReference>
<dbReference type="EMBL" id="CP141769">
    <property type="protein sequence ID" value="WRS38245.1"/>
    <property type="molecule type" value="Genomic_DNA"/>
</dbReference>
<keyword evidence="3" id="KW-0813">Transport</keyword>
<dbReference type="InterPro" id="IPR018303">
    <property type="entry name" value="ATPase_P-typ_P_site"/>
</dbReference>
<dbReference type="PRINTS" id="PR00119">
    <property type="entry name" value="CATATPASE"/>
</dbReference>
<dbReference type="NCBIfam" id="TIGR01494">
    <property type="entry name" value="ATPase_P-type"/>
    <property type="match status" value="1"/>
</dbReference>
<dbReference type="Pfam" id="PF00702">
    <property type="entry name" value="Hydrolase"/>
    <property type="match status" value="1"/>
</dbReference>
<dbReference type="GO" id="GO:0016787">
    <property type="term" value="F:hydrolase activity"/>
    <property type="evidence" value="ECO:0007669"/>
    <property type="project" value="UniProtKB-KW"/>
</dbReference>
<comment type="subcellular location">
    <subcellularLocation>
        <location evidence="1">Cell membrane</location>
        <topology evidence="1">Multi-pass membrane protein</topology>
    </subcellularLocation>
</comment>